<keyword evidence="14" id="KW-1185">Reference proteome</keyword>
<dbReference type="InterPro" id="IPR011992">
    <property type="entry name" value="EF-hand-dom_pair"/>
</dbReference>
<keyword evidence="5" id="KW-0106">Calcium</keyword>
<dbReference type="InterPro" id="IPR018247">
    <property type="entry name" value="EF_Hand_1_Ca_BS"/>
</dbReference>
<evidence type="ECO:0000256" key="7">
    <source>
        <dbReference type="ARBA" id="ARBA00022989"/>
    </source>
</evidence>
<reference evidence="13" key="1">
    <citation type="submission" date="2021-02" db="EMBL/GenBank/DDBJ databases">
        <authorList>
            <person name="Dougan E. K."/>
            <person name="Rhodes N."/>
            <person name="Thang M."/>
            <person name="Chan C."/>
        </authorList>
    </citation>
    <scope>NUCLEOTIDE SEQUENCE</scope>
</reference>
<dbReference type="GO" id="GO:0016887">
    <property type="term" value="F:ATP hydrolysis activity"/>
    <property type="evidence" value="ECO:0007669"/>
    <property type="project" value="InterPro"/>
</dbReference>
<dbReference type="PROSITE" id="PS50893">
    <property type="entry name" value="ABC_TRANSPORTER_2"/>
    <property type="match status" value="1"/>
</dbReference>
<dbReference type="Gene3D" id="1.10.238.10">
    <property type="entry name" value="EF-hand"/>
    <property type="match status" value="1"/>
</dbReference>
<dbReference type="SUPFAM" id="SSF52540">
    <property type="entry name" value="P-loop containing nucleoside triphosphate hydrolases"/>
    <property type="match status" value="1"/>
</dbReference>
<feature type="transmembrane region" description="Helical" evidence="10">
    <location>
        <begin position="665"/>
        <end position="687"/>
    </location>
</feature>
<dbReference type="OrthoDB" id="6512918at2759"/>
<dbReference type="OMA" id="WMACASA"/>
<feature type="transmembrane region" description="Helical" evidence="10">
    <location>
        <begin position="591"/>
        <end position="610"/>
    </location>
</feature>
<organism evidence="13 14">
    <name type="scientific">Polarella glacialis</name>
    <name type="common">Dinoflagellate</name>
    <dbReference type="NCBI Taxonomy" id="89957"/>
    <lineage>
        <taxon>Eukaryota</taxon>
        <taxon>Sar</taxon>
        <taxon>Alveolata</taxon>
        <taxon>Dinophyceae</taxon>
        <taxon>Suessiales</taxon>
        <taxon>Suessiaceae</taxon>
        <taxon>Polarella</taxon>
    </lineage>
</organism>
<dbReference type="InterPro" id="IPR003593">
    <property type="entry name" value="AAA+_ATPase"/>
</dbReference>
<evidence type="ECO:0000256" key="10">
    <source>
        <dbReference type="SAM" id="Phobius"/>
    </source>
</evidence>
<dbReference type="InterPro" id="IPR050352">
    <property type="entry name" value="ABCG_transporters"/>
</dbReference>
<gene>
    <name evidence="13" type="ORF">PGLA1383_LOCUS55423</name>
</gene>
<dbReference type="FunFam" id="3.40.50.300:FF:000367">
    <property type="entry name" value="ABC transporter G family member 24"/>
    <property type="match status" value="1"/>
</dbReference>
<evidence type="ECO:0000256" key="4">
    <source>
        <dbReference type="ARBA" id="ARBA00022741"/>
    </source>
</evidence>
<keyword evidence="3 10" id="KW-0812">Transmembrane</keyword>
<proteinExistence type="predicted"/>
<sequence length="694" mass="77185">MGPPAGGFDWLRQYEESKETSTSDFARCSWGVFVLLVMVLMTFLAFYSYHHIWDRRQAEQARRAGKNMRAHDFAVKVVRYFMPSIQIEKHRFHGLKEKSEPMDIRFESLGLDLHSGTTVLSGVTGEFKAGKCCAIMGPSGAGKTTFMNALCGKAWYGTTTGKVFINGQEASIADFKPCVGFVPQDDIVHESLTVDEQIFAAAKLRGEPGTTDKDAKRVTEDVLQILQINHIRNSVVGSVEHRGISGGQRKRVNIGLELAADPTVLFLDEPTSGLDSTSSLTIIESLKKLGELGMTSIMVIHQPRYSLFTLFDEGPSLGAVPYFKRLGFDIPATENPADWLMDLISGEIRSKTMPNFEPSMLFDLWEQNKNTVAPASMLSPHGERPWTESDDTSALQNLLEAEWRKIDLDKSGFLEIEELRQLIKQCTGAEPQEEILQELLQTMCDAGAESPFRSNTNQDALKGKDKELAVSRQRFISYLCSMQATARHSNTFNDNSSDSGSESDSDEEALRAGLRGGLNRQSQGICSQYMMINHRQLVLWWRKNAQRALFLGVVAFAAVLLACMASSLTSIGLATCDLWYGPTPVWLPDPYLNLQTALALMQTVYCLGIFGDDKNDKNVFWRESASGMSVLAFFVSRVTLNTVDLVMQSFVFSALYFMILQPQILFGNFFLPFLLVSFVAAGAGYFISSILPRA</sequence>
<evidence type="ECO:0000313" key="14">
    <source>
        <dbReference type="Proteomes" id="UP000654075"/>
    </source>
</evidence>
<name>A0A813HR39_POLGL</name>
<evidence type="ECO:0000256" key="8">
    <source>
        <dbReference type="ARBA" id="ARBA00023136"/>
    </source>
</evidence>
<dbReference type="PROSITE" id="PS50222">
    <property type="entry name" value="EF_HAND_2"/>
    <property type="match status" value="1"/>
</dbReference>
<evidence type="ECO:0000256" key="9">
    <source>
        <dbReference type="SAM" id="MobiDB-lite"/>
    </source>
</evidence>
<protein>
    <submittedName>
        <fullName evidence="13">Uncharacterized protein</fullName>
    </submittedName>
</protein>
<dbReference type="PROSITE" id="PS00211">
    <property type="entry name" value="ABC_TRANSPORTER_1"/>
    <property type="match status" value="1"/>
</dbReference>
<dbReference type="Gene3D" id="3.40.50.300">
    <property type="entry name" value="P-loop containing nucleotide triphosphate hydrolases"/>
    <property type="match status" value="1"/>
</dbReference>
<comment type="subcellular location">
    <subcellularLocation>
        <location evidence="1">Membrane</location>
        <topology evidence="1">Multi-pass membrane protein</topology>
    </subcellularLocation>
</comment>
<dbReference type="InterPro" id="IPR027417">
    <property type="entry name" value="P-loop_NTPase"/>
</dbReference>
<dbReference type="PANTHER" id="PTHR48041:SF91">
    <property type="entry name" value="ABC TRANSPORTER G FAMILY MEMBER 28"/>
    <property type="match status" value="1"/>
</dbReference>
<dbReference type="GO" id="GO:0005524">
    <property type="term" value="F:ATP binding"/>
    <property type="evidence" value="ECO:0007669"/>
    <property type="project" value="UniProtKB-KW"/>
</dbReference>
<keyword evidence="2" id="KW-0813">Transport</keyword>
<evidence type="ECO:0000256" key="3">
    <source>
        <dbReference type="ARBA" id="ARBA00022692"/>
    </source>
</evidence>
<keyword evidence="7 10" id="KW-1133">Transmembrane helix</keyword>
<feature type="transmembrane region" description="Helical" evidence="10">
    <location>
        <begin position="631"/>
        <end position="659"/>
    </location>
</feature>
<dbReference type="Pfam" id="PF00005">
    <property type="entry name" value="ABC_tran"/>
    <property type="match status" value="1"/>
</dbReference>
<accession>A0A813HR39</accession>
<dbReference type="PANTHER" id="PTHR48041">
    <property type="entry name" value="ABC TRANSPORTER G FAMILY MEMBER 28"/>
    <property type="match status" value="1"/>
</dbReference>
<keyword evidence="6" id="KW-0067">ATP-binding</keyword>
<dbReference type="GO" id="GO:0140359">
    <property type="term" value="F:ABC-type transporter activity"/>
    <property type="evidence" value="ECO:0007669"/>
    <property type="project" value="InterPro"/>
</dbReference>
<dbReference type="Pfam" id="PF19055">
    <property type="entry name" value="ABC2_membrane_7"/>
    <property type="match status" value="1"/>
</dbReference>
<dbReference type="AlphaFoldDB" id="A0A813HR39"/>
<dbReference type="Proteomes" id="UP000654075">
    <property type="component" value="Unassembled WGS sequence"/>
</dbReference>
<keyword evidence="8 10" id="KW-0472">Membrane</keyword>
<evidence type="ECO:0000256" key="2">
    <source>
        <dbReference type="ARBA" id="ARBA00022448"/>
    </source>
</evidence>
<dbReference type="InterPro" id="IPR002048">
    <property type="entry name" value="EF_hand_dom"/>
</dbReference>
<dbReference type="GO" id="GO:0016020">
    <property type="term" value="C:membrane"/>
    <property type="evidence" value="ECO:0007669"/>
    <property type="project" value="UniProtKB-SubCell"/>
</dbReference>
<dbReference type="InterPro" id="IPR017871">
    <property type="entry name" value="ABC_transporter-like_CS"/>
</dbReference>
<dbReference type="SUPFAM" id="SSF47473">
    <property type="entry name" value="EF-hand"/>
    <property type="match status" value="1"/>
</dbReference>
<keyword evidence="4" id="KW-0547">Nucleotide-binding</keyword>
<evidence type="ECO:0000259" key="11">
    <source>
        <dbReference type="PROSITE" id="PS50222"/>
    </source>
</evidence>
<comment type="caution">
    <text evidence="13">The sequence shown here is derived from an EMBL/GenBank/DDBJ whole genome shotgun (WGS) entry which is preliminary data.</text>
</comment>
<dbReference type="SMART" id="SM00382">
    <property type="entry name" value="AAA"/>
    <property type="match status" value="1"/>
</dbReference>
<feature type="transmembrane region" description="Helical" evidence="10">
    <location>
        <begin position="548"/>
        <end position="571"/>
    </location>
</feature>
<dbReference type="EMBL" id="CAJNNV010032647">
    <property type="protein sequence ID" value="CAE8640607.1"/>
    <property type="molecule type" value="Genomic_DNA"/>
</dbReference>
<dbReference type="InterPro" id="IPR043926">
    <property type="entry name" value="ABCG_dom"/>
</dbReference>
<evidence type="ECO:0000256" key="6">
    <source>
        <dbReference type="ARBA" id="ARBA00022840"/>
    </source>
</evidence>
<dbReference type="InterPro" id="IPR003439">
    <property type="entry name" value="ABC_transporter-like_ATP-bd"/>
</dbReference>
<evidence type="ECO:0000256" key="5">
    <source>
        <dbReference type="ARBA" id="ARBA00022837"/>
    </source>
</evidence>
<evidence type="ECO:0000256" key="1">
    <source>
        <dbReference type="ARBA" id="ARBA00004141"/>
    </source>
</evidence>
<feature type="transmembrane region" description="Helical" evidence="10">
    <location>
        <begin position="30"/>
        <end position="49"/>
    </location>
</feature>
<feature type="domain" description="EF-hand" evidence="11">
    <location>
        <begin position="394"/>
        <end position="429"/>
    </location>
</feature>
<evidence type="ECO:0000259" key="12">
    <source>
        <dbReference type="PROSITE" id="PS50893"/>
    </source>
</evidence>
<dbReference type="GO" id="GO:0005509">
    <property type="term" value="F:calcium ion binding"/>
    <property type="evidence" value="ECO:0007669"/>
    <property type="project" value="InterPro"/>
</dbReference>
<feature type="region of interest" description="Disordered" evidence="9">
    <location>
        <begin position="490"/>
        <end position="510"/>
    </location>
</feature>
<evidence type="ECO:0000313" key="13">
    <source>
        <dbReference type="EMBL" id="CAE8640607.1"/>
    </source>
</evidence>
<dbReference type="PROSITE" id="PS00018">
    <property type="entry name" value="EF_HAND_1"/>
    <property type="match status" value="1"/>
</dbReference>
<feature type="domain" description="ABC transporter" evidence="12">
    <location>
        <begin position="104"/>
        <end position="344"/>
    </location>
</feature>